<dbReference type="Gene3D" id="2.40.160.210">
    <property type="entry name" value="Acyl-CoA thioesterase, double hotdog domain"/>
    <property type="match status" value="1"/>
</dbReference>
<dbReference type="PANTHER" id="PTHR38110">
    <property type="entry name" value="CHROMOSOME 23, WHOLE GENOME SHOTGUN SEQUENCE"/>
    <property type="match status" value="1"/>
</dbReference>
<dbReference type="InterPro" id="IPR029069">
    <property type="entry name" value="HotDog_dom_sf"/>
</dbReference>
<dbReference type="InterPro" id="IPR052389">
    <property type="entry name" value="Sec_Metab_Biosynth-Assoc"/>
</dbReference>
<reference evidence="3 4" key="1">
    <citation type="submission" date="2016-07" db="EMBL/GenBank/DDBJ databases">
        <title>Acinetobacter sp. ANC 4603.</title>
        <authorList>
            <person name="Radolfova-Krizova L."/>
            <person name="Nemec A."/>
        </authorList>
    </citation>
    <scope>NUCLEOTIDE SEQUENCE [LARGE SCALE GENOMIC DNA]</scope>
    <source>
        <strain evidence="3 4">ANC 4603</strain>
    </source>
</reference>
<dbReference type="Proteomes" id="UP000186553">
    <property type="component" value="Unassembled WGS sequence"/>
</dbReference>
<organism evidence="3 4">
    <name type="scientific">Acinetobacter celticus</name>
    <dbReference type="NCBI Taxonomy" id="1891224"/>
    <lineage>
        <taxon>Bacteria</taxon>
        <taxon>Pseudomonadati</taxon>
        <taxon>Pseudomonadota</taxon>
        <taxon>Gammaproteobacteria</taxon>
        <taxon>Moraxellales</taxon>
        <taxon>Moraxellaceae</taxon>
        <taxon>Acinetobacter</taxon>
    </lineage>
</organism>
<dbReference type="STRING" id="1891224.BBP83_01485"/>
<dbReference type="OrthoDB" id="7059210at2"/>
<keyword evidence="4" id="KW-1185">Reference proteome</keyword>
<dbReference type="Pfam" id="PF20789">
    <property type="entry name" value="4HBT_3C"/>
    <property type="match status" value="1"/>
</dbReference>
<dbReference type="Pfam" id="PF13622">
    <property type="entry name" value="4HBT_3"/>
    <property type="match status" value="1"/>
</dbReference>
<dbReference type="InterPro" id="IPR049450">
    <property type="entry name" value="ACOT8-like_C"/>
</dbReference>
<accession>A0A1C3D194</accession>
<feature type="domain" description="Acyl-CoA thioesterase-like C-terminal" evidence="2">
    <location>
        <begin position="132"/>
        <end position="262"/>
    </location>
</feature>
<evidence type="ECO:0000313" key="3">
    <source>
        <dbReference type="EMBL" id="ODA14814.1"/>
    </source>
</evidence>
<proteinExistence type="predicted"/>
<protein>
    <submittedName>
        <fullName evidence="3">Acyl-CoA thioesterase</fullName>
    </submittedName>
</protein>
<dbReference type="EMBL" id="MBDL01000001">
    <property type="protein sequence ID" value="ODA14814.1"/>
    <property type="molecule type" value="Genomic_DNA"/>
</dbReference>
<evidence type="ECO:0000313" key="4">
    <source>
        <dbReference type="Proteomes" id="UP000186553"/>
    </source>
</evidence>
<dbReference type="CDD" id="cd03445">
    <property type="entry name" value="Thioesterase_II_repeat2"/>
    <property type="match status" value="1"/>
</dbReference>
<dbReference type="PANTHER" id="PTHR38110:SF1">
    <property type="entry name" value="THIOESTERASE DOMAIN-CONTAINING PROTEIN"/>
    <property type="match status" value="1"/>
</dbReference>
<evidence type="ECO:0000259" key="1">
    <source>
        <dbReference type="Pfam" id="PF13622"/>
    </source>
</evidence>
<evidence type="ECO:0000259" key="2">
    <source>
        <dbReference type="Pfam" id="PF20789"/>
    </source>
</evidence>
<dbReference type="RefSeq" id="WP_068885949.1">
    <property type="nucleotide sequence ID" value="NZ_CBCRUU010000011.1"/>
</dbReference>
<dbReference type="SUPFAM" id="SSF54637">
    <property type="entry name" value="Thioesterase/thiol ester dehydrase-isomerase"/>
    <property type="match status" value="2"/>
</dbReference>
<dbReference type="AlphaFoldDB" id="A0A1C3D194"/>
<feature type="domain" description="Acyl-CoA thioesterase-like N-terminal HotDog" evidence="1">
    <location>
        <begin position="19"/>
        <end position="102"/>
    </location>
</feature>
<sequence length="264" mass="29594">MALTHLYQQINQSEWVDIPTGWLQGRTIFGGLVAGMLMQKAVASIADDSKRLLSVSITFVGPVQLAKAKLTAEILRQGKSVTTVEVRLWQDDAVQSILLASFGTQRESSIQVNQECTAPDYPSVEQLKIAQHHPLAPECFKQMQMIWAEGQYPCTGAKSPDFGGWFRFDPAQHENRPMHDADLMVAFDMWPPGVLPMYKTMAPASSLNWHLTCVHPLQAELQDWLKYKVFTDYAGDGYATESAYLWDANNRLIAISRQTVTVFA</sequence>
<name>A0A1C3D194_9GAMM</name>
<comment type="caution">
    <text evidence="3">The sequence shown here is derived from an EMBL/GenBank/DDBJ whole genome shotgun (WGS) entry which is preliminary data.</text>
</comment>
<dbReference type="InterPro" id="IPR049449">
    <property type="entry name" value="TesB_ACOT8-like_N"/>
</dbReference>
<dbReference type="InterPro" id="IPR042171">
    <property type="entry name" value="Acyl-CoA_hotdog"/>
</dbReference>
<gene>
    <name evidence="3" type="ORF">BBP83_01485</name>
</gene>